<feature type="signal peptide" evidence="1">
    <location>
        <begin position="1"/>
        <end position="19"/>
    </location>
</feature>
<dbReference type="EMBL" id="VIEB01000320">
    <property type="protein sequence ID" value="TQD95248.1"/>
    <property type="molecule type" value="Genomic_DNA"/>
</dbReference>
<accession>A0A540M984</accession>
<dbReference type="AlphaFoldDB" id="A0A540M984"/>
<dbReference type="PANTHER" id="PTHR13271">
    <property type="entry name" value="UNCHARACTERIZED PUTATIVE METHYLTRANSFERASE"/>
    <property type="match status" value="1"/>
</dbReference>
<keyword evidence="3" id="KW-1185">Reference proteome</keyword>
<gene>
    <name evidence="2" type="ORF">C1H46_019137</name>
</gene>
<dbReference type="InterPro" id="IPR046341">
    <property type="entry name" value="SET_dom_sf"/>
</dbReference>
<evidence type="ECO:0000256" key="1">
    <source>
        <dbReference type="SAM" id="SignalP"/>
    </source>
</evidence>
<dbReference type="STRING" id="106549.A0A540M984"/>
<name>A0A540M984_MALBA</name>
<dbReference type="SUPFAM" id="SSF82199">
    <property type="entry name" value="SET domain"/>
    <property type="match status" value="1"/>
</dbReference>
<dbReference type="Gene3D" id="3.90.1410.10">
    <property type="entry name" value="set domain protein methyltransferase, domain 1"/>
    <property type="match status" value="1"/>
</dbReference>
<protein>
    <recommendedName>
        <fullName evidence="4">SET domain-containing protein</fullName>
    </recommendedName>
</protein>
<dbReference type="PANTHER" id="PTHR13271:SF134">
    <property type="entry name" value="OS01G0976450 PROTEIN"/>
    <property type="match status" value="1"/>
</dbReference>
<reference evidence="2 3" key="1">
    <citation type="journal article" date="2019" name="G3 (Bethesda)">
        <title>Sequencing of a Wild Apple (Malus baccata) Genome Unravels the Differences Between Cultivated and Wild Apple Species Regarding Disease Resistance and Cold Tolerance.</title>
        <authorList>
            <person name="Chen X."/>
        </authorList>
    </citation>
    <scope>NUCLEOTIDE SEQUENCE [LARGE SCALE GENOMIC DNA]</scope>
    <source>
        <strain evidence="3">cv. Shandingzi</strain>
        <tissue evidence="2">Leaves</tissue>
    </source>
</reference>
<comment type="caution">
    <text evidence="2">The sequence shown here is derived from an EMBL/GenBank/DDBJ whole genome shotgun (WGS) entry which is preliminary data.</text>
</comment>
<sequence length="165" mass="17707">MSLLIALVHVLSIETVSLSSLGSGLSCSGKVTKALVDEFDDFLPWLKRKVGADISSALSIGKSAYGTSLFASKSITAGDCVLKVPYSLQLASDNLVPELKDLLSDEVGDAAKLAAVVLFEQRMGNDSGWAPYIRRLPCPEEMHCTVMLLDGQFGQRGLDTNETRI</sequence>
<dbReference type="InterPro" id="IPR050600">
    <property type="entry name" value="SETD3_SETD6_MTase"/>
</dbReference>
<proteinExistence type="predicted"/>
<evidence type="ECO:0000313" key="2">
    <source>
        <dbReference type="EMBL" id="TQD95248.1"/>
    </source>
</evidence>
<keyword evidence="1" id="KW-0732">Signal</keyword>
<evidence type="ECO:0008006" key="4">
    <source>
        <dbReference type="Google" id="ProtNLM"/>
    </source>
</evidence>
<organism evidence="2 3">
    <name type="scientific">Malus baccata</name>
    <name type="common">Siberian crab apple</name>
    <name type="synonym">Pyrus baccata</name>
    <dbReference type="NCBI Taxonomy" id="106549"/>
    <lineage>
        <taxon>Eukaryota</taxon>
        <taxon>Viridiplantae</taxon>
        <taxon>Streptophyta</taxon>
        <taxon>Embryophyta</taxon>
        <taxon>Tracheophyta</taxon>
        <taxon>Spermatophyta</taxon>
        <taxon>Magnoliopsida</taxon>
        <taxon>eudicotyledons</taxon>
        <taxon>Gunneridae</taxon>
        <taxon>Pentapetalae</taxon>
        <taxon>rosids</taxon>
        <taxon>fabids</taxon>
        <taxon>Rosales</taxon>
        <taxon>Rosaceae</taxon>
        <taxon>Amygdaloideae</taxon>
        <taxon>Maleae</taxon>
        <taxon>Malus</taxon>
    </lineage>
</organism>
<dbReference type="Proteomes" id="UP000315295">
    <property type="component" value="Unassembled WGS sequence"/>
</dbReference>
<evidence type="ECO:0000313" key="3">
    <source>
        <dbReference type="Proteomes" id="UP000315295"/>
    </source>
</evidence>
<feature type="chain" id="PRO_5021724985" description="SET domain-containing protein" evidence="1">
    <location>
        <begin position="20"/>
        <end position="165"/>
    </location>
</feature>
<dbReference type="GO" id="GO:0016279">
    <property type="term" value="F:protein-lysine N-methyltransferase activity"/>
    <property type="evidence" value="ECO:0007669"/>
    <property type="project" value="TreeGrafter"/>
</dbReference>